<dbReference type="SMART" id="SM00382">
    <property type="entry name" value="AAA"/>
    <property type="match status" value="1"/>
</dbReference>
<dbReference type="InterPro" id="IPR017871">
    <property type="entry name" value="ABC_transporter-like_CS"/>
</dbReference>
<dbReference type="CDD" id="cd03230">
    <property type="entry name" value="ABC_DR_subfamily_A"/>
    <property type="match status" value="1"/>
</dbReference>
<dbReference type="AlphaFoldDB" id="A0A1V4SL11"/>
<evidence type="ECO:0000313" key="6">
    <source>
        <dbReference type="Proteomes" id="UP000191554"/>
    </source>
</evidence>
<dbReference type="Pfam" id="PF00005">
    <property type="entry name" value="ABC_tran"/>
    <property type="match status" value="1"/>
</dbReference>
<dbReference type="Gene3D" id="3.40.50.300">
    <property type="entry name" value="P-loop containing nucleotide triphosphate hydrolases"/>
    <property type="match status" value="1"/>
</dbReference>
<dbReference type="GO" id="GO:0016887">
    <property type="term" value="F:ATP hydrolysis activity"/>
    <property type="evidence" value="ECO:0007669"/>
    <property type="project" value="InterPro"/>
</dbReference>
<dbReference type="Proteomes" id="UP000191554">
    <property type="component" value="Unassembled WGS sequence"/>
</dbReference>
<dbReference type="OrthoDB" id="9778870at2"/>
<evidence type="ECO:0000256" key="3">
    <source>
        <dbReference type="ARBA" id="ARBA00022840"/>
    </source>
</evidence>
<keyword evidence="3 5" id="KW-0067">ATP-binding</keyword>
<proteinExistence type="predicted"/>
<evidence type="ECO:0000313" key="5">
    <source>
        <dbReference type="EMBL" id="OPX44176.1"/>
    </source>
</evidence>
<evidence type="ECO:0000259" key="4">
    <source>
        <dbReference type="PROSITE" id="PS50893"/>
    </source>
</evidence>
<protein>
    <submittedName>
        <fullName evidence="5">ABC transporter ATP-binding protein YtrB</fullName>
    </submittedName>
</protein>
<feature type="domain" description="ABC transporter" evidence="4">
    <location>
        <begin position="2"/>
        <end position="224"/>
    </location>
</feature>
<evidence type="ECO:0000256" key="2">
    <source>
        <dbReference type="ARBA" id="ARBA00022741"/>
    </source>
</evidence>
<dbReference type="InterPro" id="IPR027417">
    <property type="entry name" value="P-loop_NTPase"/>
</dbReference>
<dbReference type="InterPro" id="IPR051782">
    <property type="entry name" value="ABC_Transporter_VariousFunc"/>
</dbReference>
<dbReference type="SUPFAM" id="SSF52540">
    <property type="entry name" value="P-loop containing nucleoside triphosphate hydrolases"/>
    <property type="match status" value="1"/>
</dbReference>
<sequence>MIEYKNVKKYYGTKALGLMDESAVINSGEVVGILGENGSGKSTFLKITIGLLELTSGQVLVDGRNPRDIYDRMAFITHEGSYFPFMTPYRYGEFLCSYFKKFSWERYRKLISFFELEPNDRIKTFSYGQKAKLEICAGFSKMAEYIIMDEPFLGEDIIARKDFIKLMAASIREDETILISTHHIDEIENFIDRALVLKNGRIKADVCPDDLKIQGKTLSQVIMELAGYKESKYRGILE</sequence>
<keyword evidence="6" id="KW-1185">Reference proteome</keyword>
<gene>
    <name evidence="5" type="primary">ytrB_1</name>
    <name evidence="5" type="ORF">CLHUN_19750</name>
</gene>
<dbReference type="EMBL" id="MZGX01000011">
    <property type="protein sequence ID" value="OPX44176.1"/>
    <property type="molecule type" value="Genomic_DNA"/>
</dbReference>
<evidence type="ECO:0000256" key="1">
    <source>
        <dbReference type="ARBA" id="ARBA00022448"/>
    </source>
</evidence>
<name>A0A1V4SL11_RUMHU</name>
<dbReference type="RefSeq" id="WP_080064408.1">
    <property type="nucleotide sequence ID" value="NZ_MZGX01000011.1"/>
</dbReference>
<dbReference type="GO" id="GO:0005524">
    <property type="term" value="F:ATP binding"/>
    <property type="evidence" value="ECO:0007669"/>
    <property type="project" value="UniProtKB-KW"/>
</dbReference>
<accession>A0A1V4SL11</accession>
<dbReference type="PROSITE" id="PS00211">
    <property type="entry name" value="ABC_TRANSPORTER_1"/>
    <property type="match status" value="1"/>
</dbReference>
<dbReference type="InterPro" id="IPR003439">
    <property type="entry name" value="ABC_transporter-like_ATP-bd"/>
</dbReference>
<comment type="caution">
    <text evidence="5">The sequence shown here is derived from an EMBL/GenBank/DDBJ whole genome shotgun (WGS) entry which is preliminary data.</text>
</comment>
<dbReference type="PROSITE" id="PS50893">
    <property type="entry name" value="ABC_TRANSPORTER_2"/>
    <property type="match status" value="1"/>
</dbReference>
<dbReference type="STRING" id="48256.CLHUN_19750"/>
<dbReference type="InterPro" id="IPR003593">
    <property type="entry name" value="AAA+_ATPase"/>
</dbReference>
<dbReference type="PANTHER" id="PTHR42939">
    <property type="entry name" value="ABC TRANSPORTER ATP-BINDING PROTEIN ALBC-RELATED"/>
    <property type="match status" value="1"/>
</dbReference>
<keyword evidence="1" id="KW-0813">Transport</keyword>
<reference evidence="5 6" key="1">
    <citation type="submission" date="2017-03" db="EMBL/GenBank/DDBJ databases">
        <title>Genome sequence of Clostridium hungatei DSM 14427.</title>
        <authorList>
            <person name="Poehlein A."/>
            <person name="Daniel R."/>
        </authorList>
    </citation>
    <scope>NUCLEOTIDE SEQUENCE [LARGE SCALE GENOMIC DNA]</scope>
    <source>
        <strain evidence="5 6">DSM 14427</strain>
    </source>
</reference>
<keyword evidence="2" id="KW-0547">Nucleotide-binding</keyword>
<organism evidence="5 6">
    <name type="scientific">Ruminiclostridium hungatei</name>
    <name type="common">Clostridium hungatei</name>
    <dbReference type="NCBI Taxonomy" id="48256"/>
    <lineage>
        <taxon>Bacteria</taxon>
        <taxon>Bacillati</taxon>
        <taxon>Bacillota</taxon>
        <taxon>Clostridia</taxon>
        <taxon>Eubacteriales</taxon>
        <taxon>Oscillospiraceae</taxon>
        <taxon>Ruminiclostridium</taxon>
    </lineage>
</organism>
<dbReference type="PANTHER" id="PTHR42939:SF1">
    <property type="entry name" value="ABC TRANSPORTER ATP-BINDING PROTEIN ALBC-RELATED"/>
    <property type="match status" value="1"/>
</dbReference>